<feature type="domain" description="Dyp-type peroxidase N-terminal" evidence="10">
    <location>
        <begin position="96"/>
        <end position="238"/>
    </location>
</feature>
<evidence type="ECO:0000256" key="9">
    <source>
        <dbReference type="SAM" id="MobiDB-lite"/>
    </source>
</evidence>
<dbReference type="EC" id="1.11.1.19" evidence="12"/>
<comment type="caution">
    <text evidence="12">The sequence shown here is derived from an EMBL/GenBank/DDBJ whole genome shotgun (WGS) entry which is preliminary data.</text>
</comment>
<evidence type="ECO:0000256" key="7">
    <source>
        <dbReference type="ARBA" id="ARBA00023004"/>
    </source>
</evidence>
<dbReference type="EMBL" id="JAGIOI010000001">
    <property type="protein sequence ID" value="MBP2411951.1"/>
    <property type="molecule type" value="Genomic_DNA"/>
</dbReference>
<evidence type="ECO:0000256" key="5">
    <source>
        <dbReference type="ARBA" id="ARBA00022729"/>
    </source>
</evidence>
<protein>
    <submittedName>
        <fullName evidence="12">Dye decolorizing peroxidase</fullName>
        <ecNumber evidence="12">1.11.1.19</ecNumber>
    </submittedName>
</protein>
<dbReference type="Pfam" id="PF20628">
    <property type="entry name" value="Dyp_perox_C"/>
    <property type="match status" value="1"/>
</dbReference>
<name>A0ABS4YT36_9MICC</name>
<keyword evidence="7" id="KW-0408">Iron</keyword>
<dbReference type="Proteomes" id="UP000711614">
    <property type="component" value="Unassembled WGS sequence"/>
</dbReference>
<feature type="compositionally biased region" description="Polar residues" evidence="9">
    <location>
        <begin position="11"/>
        <end position="25"/>
    </location>
</feature>
<keyword evidence="3" id="KW-0349">Heme</keyword>
<dbReference type="SUPFAM" id="SSF54909">
    <property type="entry name" value="Dimeric alpha+beta barrel"/>
    <property type="match status" value="1"/>
</dbReference>
<evidence type="ECO:0000313" key="13">
    <source>
        <dbReference type="Proteomes" id="UP000711614"/>
    </source>
</evidence>
<gene>
    <name evidence="12" type="ORF">JOF48_000750</name>
</gene>
<keyword evidence="4" id="KW-0479">Metal-binding</keyword>
<evidence type="ECO:0000256" key="8">
    <source>
        <dbReference type="ARBA" id="ARBA00025737"/>
    </source>
</evidence>
<dbReference type="Pfam" id="PF04261">
    <property type="entry name" value="Dyp_perox_N"/>
    <property type="match status" value="1"/>
</dbReference>
<feature type="domain" description="Dyp-type peroxidase C-terminal" evidence="11">
    <location>
        <begin position="250"/>
        <end position="429"/>
    </location>
</feature>
<dbReference type="InterPro" id="IPR006314">
    <property type="entry name" value="Dyp_peroxidase"/>
</dbReference>
<evidence type="ECO:0000256" key="6">
    <source>
        <dbReference type="ARBA" id="ARBA00023002"/>
    </source>
</evidence>
<dbReference type="PROSITE" id="PS51318">
    <property type="entry name" value="TAT"/>
    <property type="match status" value="1"/>
</dbReference>
<dbReference type="NCBIfam" id="TIGR01413">
    <property type="entry name" value="Dyp_perox_fam"/>
    <property type="match status" value="1"/>
</dbReference>
<evidence type="ECO:0000256" key="4">
    <source>
        <dbReference type="ARBA" id="ARBA00022723"/>
    </source>
</evidence>
<accession>A0ABS4YT36</accession>
<dbReference type="PANTHER" id="PTHR30521:SF4">
    <property type="entry name" value="DEFERROCHELATASE"/>
    <property type="match status" value="1"/>
</dbReference>
<comment type="similarity">
    <text evidence="8">Belongs to the DyP-type peroxidase family.</text>
</comment>
<evidence type="ECO:0000259" key="10">
    <source>
        <dbReference type="Pfam" id="PF04261"/>
    </source>
</evidence>
<feature type="region of interest" description="Disordered" evidence="9">
    <location>
        <begin position="62"/>
        <end position="96"/>
    </location>
</feature>
<evidence type="ECO:0000313" key="12">
    <source>
        <dbReference type="EMBL" id="MBP2411951.1"/>
    </source>
</evidence>
<evidence type="ECO:0000256" key="3">
    <source>
        <dbReference type="ARBA" id="ARBA00022617"/>
    </source>
</evidence>
<sequence>MTPGTPRPLGSQPQSGAPGTSSTPDGQDPSKPRKRGVARRHLIFGSAAAGLGALAGAATLLPGRAEEGGGTPSDTAAGQEGRPHGTGTVPFFGPRQAGIDTDAQAHGNFVALTLRPDLPRARVKALLRLLTDDAARLTQGRGALADTEAELAASPARLTVTFGFGPGLVELVNPGQRPSWLKPLQAFGIDRLRPEFSGGDLLLQICSDDPLTVAHAQRMLLKDARSFATVKWVQQGFRRAHGTERPGTTMRNLFGQVDGTANPVPSSGWHEEVVWGAGSHPAWMENGTSLVIRRIAMNLDTWDELDRSGRDASVGRRMDNGAPLTGTDEFDEPDFEALNPVGFPVIEDFSHMRRARPEDPAQRIFRRAYNYDGAPAAGEISGSGLIFASFQADVERQFTPIQQRLDELDMLNQWTVPIGSAVFAIPPGCEEGGFIGEHLFT</sequence>
<evidence type="ECO:0000259" key="11">
    <source>
        <dbReference type="Pfam" id="PF20628"/>
    </source>
</evidence>
<dbReference type="PANTHER" id="PTHR30521">
    <property type="entry name" value="DEFERROCHELATASE/PEROXIDASE"/>
    <property type="match status" value="1"/>
</dbReference>
<dbReference type="InterPro" id="IPR011008">
    <property type="entry name" value="Dimeric_a/b-barrel"/>
</dbReference>
<dbReference type="PROSITE" id="PS51404">
    <property type="entry name" value="DYP_PEROXIDASE"/>
    <property type="match status" value="1"/>
</dbReference>
<keyword evidence="2 12" id="KW-0575">Peroxidase</keyword>
<dbReference type="GO" id="GO:0004601">
    <property type="term" value="F:peroxidase activity"/>
    <property type="evidence" value="ECO:0007669"/>
    <property type="project" value="UniProtKB-KW"/>
</dbReference>
<evidence type="ECO:0000256" key="1">
    <source>
        <dbReference type="ARBA" id="ARBA00001970"/>
    </source>
</evidence>
<keyword evidence="6 12" id="KW-0560">Oxidoreductase</keyword>
<reference evidence="12 13" key="1">
    <citation type="submission" date="2021-03" db="EMBL/GenBank/DDBJ databases">
        <title>Sequencing the genomes of 1000 actinobacteria strains.</title>
        <authorList>
            <person name="Klenk H.-P."/>
        </authorList>
    </citation>
    <scope>NUCLEOTIDE SEQUENCE [LARGE SCALE GENOMIC DNA]</scope>
    <source>
        <strain evidence="12 13">DSM 16005</strain>
    </source>
</reference>
<proteinExistence type="inferred from homology"/>
<dbReference type="InterPro" id="IPR006311">
    <property type="entry name" value="TAT_signal"/>
</dbReference>
<keyword evidence="13" id="KW-1185">Reference proteome</keyword>
<comment type="cofactor">
    <cofactor evidence="1">
        <name>heme b</name>
        <dbReference type="ChEBI" id="CHEBI:60344"/>
    </cofactor>
</comment>
<evidence type="ECO:0000256" key="2">
    <source>
        <dbReference type="ARBA" id="ARBA00022559"/>
    </source>
</evidence>
<dbReference type="InterPro" id="IPR048328">
    <property type="entry name" value="Dyp_perox_C"/>
</dbReference>
<dbReference type="RefSeq" id="WP_425353702.1">
    <property type="nucleotide sequence ID" value="NZ_JAGIOI010000001.1"/>
</dbReference>
<organism evidence="12 13">
    <name type="scientific">Arthrobacter stackebrandtii</name>
    <dbReference type="NCBI Taxonomy" id="272161"/>
    <lineage>
        <taxon>Bacteria</taxon>
        <taxon>Bacillati</taxon>
        <taxon>Actinomycetota</taxon>
        <taxon>Actinomycetes</taxon>
        <taxon>Micrococcales</taxon>
        <taxon>Micrococcaceae</taxon>
        <taxon>Arthrobacter</taxon>
    </lineage>
</organism>
<dbReference type="InterPro" id="IPR048327">
    <property type="entry name" value="Dyp_perox_N"/>
</dbReference>
<keyword evidence="5" id="KW-0732">Signal</keyword>
<feature type="region of interest" description="Disordered" evidence="9">
    <location>
        <begin position="1"/>
        <end position="36"/>
    </location>
</feature>